<dbReference type="EMBL" id="CP136422">
    <property type="protein sequence ID" value="WPX73990.1"/>
    <property type="molecule type" value="Genomic_DNA"/>
</dbReference>
<gene>
    <name evidence="1" type="ORF">BLCOC_23460</name>
</gene>
<accession>A0ABZ0U9T3</accession>
<evidence type="ECO:0000313" key="2">
    <source>
        <dbReference type="Proteomes" id="UP001325248"/>
    </source>
</evidence>
<dbReference type="Proteomes" id="UP001325248">
    <property type="component" value="Chromosome"/>
</dbReference>
<proteinExistence type="predicted"/>
<keyword evidence="2" id="KW-1185">Reference proteome</keyword>
<name>A0ABZ0U9T3_9FIRM</name>
<organism evidence="1 2">
    <name type="scientific">Blautia producta</name>
    <dbReference type="NCBI Taxonomy" id="33035"/>
    <lineage>
        <taxon>Bacteria</taxon>
        <taxon>Bacillati</taxon>
        <taxon>Bacillota</taxon>
        <taxon>Clostridia</taxon>
        <taxon>Lachnospirales</taxon>
        <taxon>Lachnospiraceae</taxon>
        <taxon>Blautia</taxon>
    </lineage>
</organism>
<sequence length="34" mass="3775">MKVQNSKSGCCSHLNAASLSYISMPVQAYDKSYY</sequence>
<evidence type="ECO:0000313" key="1">
    <source>
        <dbReference type="EMBL" id="WPX73990.1"/>
    </source>
</evidence>
<protein>
    <submittedName>
        <fullName evidence="1">Uncharacterized protein</fullName>
    </submittedName>
</protein>
<reference evidence="1" key="1">
    <citation type="submission" date="2023-10" db="EMBL/GenBank/DDBJ databases">
        <title>Genome sequence of Blautia coccoides DSM 935.</title>
        <authorList>
            <person name="Boeer T."/>
            <person name="Bengelsdorf F.R."/>
            <person name="Daniel R."/>
            <person name="Poehlein A."/>
        </authorList>
    </citation>
    <scope>NUCLEOTIDE SEQUENCE [LARGE SCALE GENOMIC DNA]</scope>
    <source>
        <strain evidence="1">DSM 935</strain>
    </source>
</reference>